<dbReference type="AlphaFoldDB" id="A0A7T0LMF0"/>
<feature type="region of interest" description="Disordered" evidence="1">
    <location>
        <begin position="105"/>
        <end position="129"/>
    </location>
</feature>
<proteinExistence type="predicted"/>
<dbReference type="Gene3D" id="6.10.180.30">
    <property type="match status" value="1"/>
</dbReference>
<evidence type="ECO:0000256" key="1">
    <source>
        <dbReference type="SAM" id="MobiDB-lite"/>
    </source>
</evidence>
<keyword evidence="3" id="KW-1185">Reference proteome</keyword>
<protein>
    <recommendedName>
        <fullName evidence="4">Centromere-binding protein ParB C-terminal domain-containing protein</fullName>
    </recommendedName>
</protein>
<reference evidence="2 3" key="1">
    <citation type="submission" date="2020-11" db="EMBL/GenBank/DDBJ databases">
        <title>Actinomyces sp. ZJ750.</title>
        <authorList>
            <person name="Zhou J."/>
        </authorList>
    </citation>
    <scope>NUCLEOTIDE SEQUENCE [LARGE SCALE GENOMIC DNA]</scope>
    <source>
        <strain evidence="2 3">ZJ750</strain>
    </source>
</reference>
<gene>
    <name evidence="2" type="ORF">ID810_03440</name>
</gene>
<dbReference type="Proteomes" id="UP000594637">
    <property type="component" value="Chromosome"/>
</dbReference>
<feature type="compositionally biased region" description="Polar residues" evidence="1">
    <location>
        <begin position="24"/>
        <end position="42"/>
    </location>
</feature>
<evidence type="ECO:0000313" key="2">
    <source>
        <dbReference type="EMBL" id="QPL06013.1"/>
    </source>
</evidence>
<feature type="region of interest" description="Disordered" evidence="1">
    <location>
        <begin position="1"/>
        <end position="54"/>
    </location>
</feature>
<dbReference type="EMBL" id="CP063989">
    <property type="protein sequence ID" value="QPL06013.1"/>
    <property type="molecule type" value="Genomic_DNA"/>
</dbReference>
<evidence type="ECO:0000313" key="3">
    <source>
        <dbReference type="Proteomes" id="UP000594637"/>
    </source>
</evidence>
<organism evidence="2 3">
    <name type="scientific">Actinomyces respiraculi</name>
    <dbReference type="NCBI Taxonomy" id="2744574"/>
    <lineage>
        <taxon>Bacteria</taxon>
        <taxon>Bacillati</taxon>
        <taxon>Actinomycetota</taxon>
        <taxon>Actinomycetes</taxon>
        <taxon>Actinomycetales</taxon>
        <taxon>Actinomycetaceae</taxon>
        <taxon>Actinomyces</taxon>
    </lineage>
</organism>
<sequence length="129" mass="13920">MKPQPRRRPTPPIPKATGPDPANLNASVRNNAGVATNASVQPNAGRPTARRTTTVKKMTLRLDEHDLGRIRAAWINDLAHGGHCPSLNAWIVELIMDQVEATEQARNDGAPYAPIPAGQIPTGRPRALE</sequence>
<dbReference type="RefSeq" id="WP_166855148.1">
    <property type="nucleotide sequence ID" value="NZ_CP063989.1"/>
</dbReference>
<evidence type="ECO:0008006" key="4">
    <source>
        <dbReference type="Google" id="ProtNLM"/>
    </source>
</evidence>
<name>A0A7T0LMF0_9ACTO</name>
<accession>A0A7T0LMF0</accession>
<dbReference type="KEGG" id="arep:ID810_03440"/>